<dbReference type="Gene3D" id="1.10.1740.10">
    <property type="match status" value="1"/>
</dbReference>
<dbReference type="SUPFAM" id="SSF88946">
    <property type="entry name" value="Sigma2 domain of RNA polymerase sigma factors"/>
    <property type="match status" value="1"/>
</dbReference>
<dbReference type="InterPro" id="IPR014284">
    <property type="entry name" value="RNA_pol_sigma-70_dom"/>
</dbReference>
<dbReference type="GO" id="GO:0003677">
    <property type="term" value="F:DNA binding"/>
    <property type="evidence" value="ECO:0007669"/>
    <property type="project" value="UniProtKB-KW"/>
</dbReference>
<dbReference type="InterPro" id="IPR013325">
    <property type="entry name" value="RNA_pol_sigma_r2"/>
</dbReference>
<evidence type="ECO:0000256" key="2">
    <source>
        <dbReference type="ARBA" id="ARBA00023015"/>
    </source>
</evidence>
<dbReference type="PANTHER" id="PTHR43133:SF52">
    <property type="entry name" value="ECF RNA POLYMERASE SIGMA FACTOR SIGL"/>
    <property type="match status" value="1"/>
</dbReference>
<accession>A0A3A1QSQ6</accession>
<evidence type="ECO:0000256" key="1">
    <source>
        <dbReference type="ARBA" id="ARBA00010641"/>
    </source>
</evidence>
<evidence type="ECO:0000256" key="4">
    <source>
        <dbReference type="ARBA" id="ARBA00023125"/>
    </source>
</evidence>
<comment type="caution">
    <text evidence="8">The sequence shown here is derived from an EMBL/GenBank/DDBJ whole genome shotgun (WGS) entry which is preliminary data.</text>
</comment>
<comment type="similarity">
    <text evidence="1">Belongs to the sigma-70 factor family. ECF subfamily.</text>
</comment>
<evidence type="ECO:0000313" key="8">
    <source>
        <dbReference type="EMBL" id="RIW30427.1"/>
    </source>
</evidence>
<feature type="domain" description="RNA polymerase sigma-70 region 2" evidence="6">
    <location>
        <begin position="11"/>
        <end position="74"/>
    </location>
</feature>
<feature type="domain" description="RNA polymerase sigma factor 70 region 4 type 2" evidence="7">
    <location>
        <begin position="105"/>
        <end position="155"/>
    </location>
</feature>
<keyword evidence="4" id="KW-0238">DNA-binding</keyword>
<dbReference type="NCBIfam" id="TIGR02937">
    <property type="entry name" value="sigma70-ECF"/>
    <property type="match status" value="1"/>
</dbReference>
<dbReference type="InterPro" id="IPR014296">
    <property type="entry name" value="RNA_pol_sigma-M_bacilli"/>
</dbReference>
<evidence type="ECO:0000256" key="3">
    <source>
        <dbReference type="ARBA" id="ARBA00023082"/>
    </source>
</evidence>
<dbReference type="PANTHER" id="PTHR43133">
    <property type="entry name" value="RNA POLYMERASE ECF-TYPE SIGMA FACTO"/>
    <property type="match status" value="1"/>
</dbReference>
<dbReference type="Gene3D" id="1.10.10.10">
    <property type="entry name" value="Winged helix-like DNA-binding domain superfamily/Winged helix DNA-binding domain"/>
    <property type="match status" value="1"/>
</dbReference>
<evidence type="ECO:0000313" key="9">
    <source>
        <dbReference type="Proteomes" id="UP000265801"/>
    </source>
</evidence>
<reference evidence="8 9" key="1">
    <citation type="submission" date="2018-09" db="EMBL/GenBank/DDBJ databases">
        <title>Bacillus saliacetes sp. nov., isolated from Thai shrimp paste (Ka-pi).</title>
        <authorList>
            <person name="Daroonpunt R."/>
            <person name="Tanasupawat S."/>
            <person name="Yiamsombut S."/>
        </authorList>
    </citation>
    <scope>NUCLEOTIDE SEQUENCE [LARGE SCALE GENOMIC DNA]</scope>
    <source>
        <strain evidence="8 9">SKP7-4</strain>
    </source>
</reference>
<keyword evidence="3" id="KW-0731">Sigma factor</keyword>
<name>A0A3A1QSQ6_9BACI</name>
<dbReference type="SUPFAM" id="SSF88659">
    <property type="entry name" value="Sigma3 and sigma4 domains of RNA polymerase sigma factors"/>
    <property type="match status" value="1"/>
</dbReference>
<dbReference type="GO" id="GO:0016987">
    <property type="term" value="F:sigma factor activity"/>
    <property type="evidence" value="ECO:0007669"/>
    <property type="project" value="UniProtKB-KW"/>
</dbReference>
<evidence type="ECO:0000259" key="7">
    <source>
        <dbReference type="Pfam" id="PF08281"/>
    </source>
</evidence>
<dbReference type="GO" id="GO:0006352">
    <property type="term" value="P:DNA-templated transcription initiation"/>
    <property type="evidence" value="ECO:0007669"/>
    <property type="project" value="InterPro"/>
</dbReference>
<dbReference type="InterPro" id="IPR036388">
    <property type="entry name" value="WH-like_DNA-bd_sf"/>
</dbReference>
<proteinExistence type="inferred from homology"/>
<dbReference type="InterPro" id="IPR039425">
    <property type="entry name" value="RNA_pol_sigma-70-like"/>
</dbReference>
<keyword evidence="9" id="KW-1185">Reference proteome</keyword>
<protein>
    <submittedName>
        <fullName evidence="8">Sigma-70 family RNA polymerase sigma factor</fullName>
    </submittedName>
</protein>
<dbReference type="CDD" id="cd06171">
    <property type="entry name" value="Sigma70_r4"/>
    <property type="match status" value="1"/>
</dbReference>
<dbReference type="NCBIfam" id="TIGR02950">
    <property type="entry name" value="SigM_subfam"/>
    <property type="match status" value="1"/>
</dbReference>
<dbReference type="EMBL" id="QXIR01000026">
    <property type="protein sequence ID" value="RIW30427.1"/>
    <property type="molecule type" value="Genomic_DNA"/>
</dbReference>
<organism evidence="8 9">
    <name type="scientific">Bacillus salacetis</name>
    <dbReference type="NCBI Taxonomy" id="2315464"/>
    <lineage>
        <taxon>Bacteria</taxon>
        <taxon>Bacillati</taxon>
        <taxon>Bacillota</taxon>
        <taxon>Bacilli</taxon>
        <taxon>Bacillales</taxon>
        <taxon>Bacillaceae</taxon>
        <taxon>Bacillus</taxon>
    </lineage>
</organism>
<dbReference type="RefSeq" id="WP_119548511.1">
    <property type="nucleotide sequence ID" value="NZ_QXIR01000026.1"/>
</dbReference>
<gene>
    <name evidence="8" type="ORF">D3H55_16975</name>
</gene>
<dbReference type="AlphaFoldDB" id="A0A3A1QSQ6"/>
<evidence type="ECO:0000259" key="6">
    <source>
        <dbReference type="Pfam" id="PF04542"/>
    </source>
</evidence>
<dbReference type="InterPro" id="IPR013324">
    <property type="entry name" value="RNA_pol_sigma_r3/r4-like"/>
</dbReference>
<sequence>MKESIDDIYYAYFQDLYRFLLSLSHDHFTAEDLVQETFFRAHLRIEHYNGETIKSWLFSTAYHAYIDSYRKQKRMVIKEDSFFSKMFERKMPLLDTLVLKEDIDDVRNVLEHLPVKHKTAVLLHDFHGLSQREASEIMDVKPSHFKVLLFRGRQAVRNKRGLLDE</sequence>
<dbReference type="InterPro" id="IPR007627">
    <property type="entry name" value="RNA_pol_sigma70_r2"/>
</dbReference>
<dbReference type="Proteomes" id="UP000265801">
    <property type="component" value="Unassembled WGS sequence"/>
</dbReference>
<dbReference type="InterPro" id="IPR013249">
    <property type="entry name" value="RNA_pol_sigma70_r4_t2"/>
</dbReference>
<dbReference type="Pfam" id="PF04542">
    <property type="entry name" value="Sigma70_r2"/>
    <property type="match status" value="1"/>
</dbReference>
<evidence type="ECO:0000256" key="5">
    <source>
        <dbReference type="ARBA" id="ARBA00023163"/>
    </source>
</evidence>
<dbReference type="Pfam" id="PF08281">
    <property type="entry name" value="Sigma70_r4_2"/>
    <property type="match status" value="1"/>
</dbReference>
<keyword evidence="5" id="KW-0804">Transcription</keyword>
<dbReference type="OrthoDB" id="9795666at2"/>
<keyword evidence="2" id="KW-0805">Transcription regulation</keyword>